<sequence length="159" mass="18965">MKEIEELKDRLRNEMVTRMDDSDIVDILTVLQRVEEEIDDWKQSHDKVARVLEKSERDHKETMDLLHDTSKKVRVKTKNKMEGVIRCSQYECEQFKRKVKKLKEEKNELLEQLASCRERLLPLMENHNDYEELLALTVSNPLQISYLCERVATEFNALN</sequence>
<organism evidence="2">
    <name type="scientific">uncultured Caudovirales phage</name>
    <dbReference type="NCBI Taxonomy" id="2100421"/>
    <lineage>
        <taxon>Viruses</taxon>
        <taxon>Duplodnaviria</taxon>
        <taxon>Heunggongvirae</taxon>
        <taxon>Uroviricota</taxon>
        <taxon>Caudoviricetes</taxon>
        <taxon>Peduoviridae</taxon>
        <taxon>Maltschvirus</taxon>
        <taxon>Maltschvirus maltsch</taxon>
    </lineage>
</organism>
<gene>
    <name evidence="2" type="ORF">9AX2_46</name>
</gene>
<feature type="coiled-coil region" evidence="1">
    <location>
        <begin position="85"/>
        <end position="119"/>
    </location>
</feature>
<accession>A0A2H4J3B9</accession>
<feature type="coiled-coil region" evidence="1">
    <location>
        <begin position="1"/>
        <end position="51"/>
    </location>
</feature>
<evidence type="ECO:0000256" key="1">
    <source>
        <dbReference type="SAM" id="Coils"/>
    </source>
</evidence>
<proteinExistence type="predicted"/>
<protein>
    <submittedName>
        <fullName evidence="2">Uncharacterized protein</fullName>
    </submittedName>
</protein>
<reference evidence="2" key="1">
    <citation type="submission" date="2017-06" db="EMBL/GenBank/DDBJ databases">
        <title>Novel phages from South African skin metaviromes.</title>
        <authorList>
            <person name="van Zyl L.J."/>
            <person name="Abrahams Y."/>
            <person name="Stander E.A."/>
            <person name="Kirby B.M."/>
            <person name="Clavaud C."/>
            <person name="Farcet C."/>
            <person name="Breton L."/>
            <person name="Trindade M.I."/>
        </authorList>
    </citation>
    <scope>NUCLEOTIDE SEQUENCE</scope>
</reference>
<dbReference type="EMBL" id="MF417893">
    <property type="protein sequence ID" value="ASN69632.1"/>
    <property type="molecule type" value="Genomic_DNA"/>
</dbReference>
<keyword evidence="1" id="KW-0175">Coiled coil</keyword>
<evidence type="ECO:0000313" key="2">
    <source>
        <dbReference type="EMBL" id="ASN69632.1"/>
    </source>
</evidence>
<name>A0A2H4J3B9_9CAUD</name>